<dbReference type="RefSeq" id="XP_040757447.1">
    <property type="nucleotide sequence ID" value="XM_040913623.1"/>
</dbReference>
<dbReference type="AlphaFoldDB" id="A0A165AUV0"/>
<reference evidence="5 6" key="1">
    <citation type="journal article" date="2016" name="Mol. Biol. Evol.">
        <title>Comparative Genomics of Early-Diverging Mushroom-Forming Fungi Provides Insights into the Origins of Lignocellulose Decay Capabilities.</title>
        <authorList>
            <person name="Nagy L.G."/>
            <person name="Riley R."/>
            <person name="Tritt A."/>
            <person name="Adam C."/>
            <person name="Daum C."/>
            <person name="Floudas D."/>
            <person name="Sun H."/>
            <person name="Yadav J.S."/>
            <person name="Pangilinan J."/>
            <person name="Larsson K.H."/>
            <person name="Matsuura K."/>
            <person name="Barry K."/>
            <person name="Labutti K."/>
            <person name="Kuo R."/>
            <person name="Ohm R.A."/>
            <person name="Bhattacharya S.S."/>
            <person name="Shirouzu T."/>
            <person name="Yoshinaga Y."/>
            <person name="Martin F.M."/>
            <person name="Grigoriev I.V."/>
            <person name="Hibbett D.S."/>
        </authorList>
    </citation>
    <scope>NUCLEOTIDE SEQUENCE [LARGE SCALE GENOMIC DNA]</scope>
    <source>
        <strain evidence="5 6">93-53</strain>
    </source>
</reference>
<dbReference type="STRING" id="1314785.A0A165AUV0"/>
<dbReference type="Pfam" id="PF00463">
    <property type="entry name" value="ICL"/>
    <property type="match status" value="1"/>
</dbReference>
<name>A0A165AUV0_9APHY</name>
<dbReference type="InterPro" id="IPR040442">
    <property type="entry name" value="Pyrv_kinase-like_dom_sf"/>
</dbReference>
<proteinExistence type="inferred from homology"/>
<comment type="similarity">
    <text evidence="1">Belongs to the isocitrate lyase/PEP mutase superfamily. Isocitrate lyase family.</text>
</comment>
<keyword evidence="6" id="KW-1185">Reference proteome</keyword>
<evidence type="ECO:0000256" key="1">
    <source>
        <dbReference type="ARBA" id="ARBA00005704"/>
    </source>
</evidence>
<dbReference type="GO" id="GO:0046421">
    <property type="term" value="F:methylisocitrate lyase activity"/>
    <property type="evidence" value="ECO:0007669"/>
    <property type="project" value="UniProtKB-EC"/>
</dbReference>
<dbReference type="InterPro" id="IPR015813">
    <property type="entry name" value="Pyrv/PenolPyrv_kinase-like_dom"/>
</dbReference>
<evidence type="ECO:0000313" key="6">
    <source>
        <dbReference type="Proteomes" id="UP000076871"/>
    </source>
</evidence>
<dbReference type="GeneID" id="63830651"/>
<evidence type="ECO:0000256" key="3">
    <source>
        <dbReference type="ARBA" id="ARBA00023239"/>
    </source>
</evidence>
<accession>A0A165AUV0</accession>
<dbReference type="InParanoid" id="A0A165AUV0"/>
<organism evidence="5 6">
    <name type="scientific">Laetiporus sulphureus 93-53</name>
    <dbReference type="NCBI Taxonomy" id="1314785"/>
    <lineage>
        <taxon>Eukaryota</taxon>
        <taxon>Fungi</taxon>
        <taxon>Dikarya</taxon>
        <taxon>Basidiomycota</taxon>
        <taxon>Agaricomycotina</taxon>
        <taxon>Agaricomycetes</taxon>
        <taxon>Polyporales</taxon>
        <taxon>Laetiporus</taxon>
    </lineage>
</organism>
<dbReference type="Gene3D" id="3.20.20.60">
    <property type="entry name" value="Phosphoenolpyruvate-binding domains"/>
    <property type="match status" value="1"/>
</dbReference>
<dbReference type="SUPFAM" id="SSF51621">
    <property type="entry name" value="Phosphoenolpyruvate/pyruvate domain"/>
    <property type="match status" value="1"/>
</dbReference>
<evidence type="ECO:0000256" key="4">
    <source>
        <dbReference type="SAM" id="MobiDB-lite"/>
    </source>
</evidence>
<feature type="region of interest" description="Disordered" evidence="4">
    <location>
        <begin position="204"/>
        <end position="231"/>
    </location>
</feature>
<dbReference type="InterPro" id="IPR006254">
    <property type="entry name" value="Isocitrate_lyase"/>
</dbReference>
<dbReference type="EMBL" id="KV427729">
    <property type="protein sequence ID" value="KZS99706.1"/>
    <property type="molecule type" value="Genomic_DNA"/>
</dbReference>
<dbReference type="Gene3D" id="1.10.10.850">
    <property type="match status" value="1"/>
</dbReference>
<dbReference type="GO" id="GO:0019752">
    <property type="term" value="P:carboxylic acid metabolic process"/>
    <property type="evidence" value="ECO:0007669"/>
    <property type="project" value="InterPro"/>
</dbReference>
<evidence type="ECO:0000256" key="2">
    <source>
        <dbReference type="ARBA" id="ARBA00012260"/>
    </source>
</evidence>
<keyword evidence="3" id="KW-0456">Lyase</keyword>
<dbReference type="Proteomes" id="UP000076871">
    <property type="component" value="Unassembled WGS sequence"/>
</dbReference>
<sequence>MHPMLLITRADAESTRLISSTVGTRDHPSILGVTSRDKALVEAVEDAEARDDGAAEVCRIEAEWLACNKLVTFDETVERDIHRSAIKDDEAVKSYLATAEGKSNADVRDIAKDILGEPVFWDWDRAYPLRSQPARACSMRPAEGETPSSCAARDTGLRMPNCVWLNCRGAPFLHAGWVAALDYDACKDVLSDSCIPSRRPLKSLSSIRSRGPWPRAQSRYAAAGSRNDRTR</sequence>
<dbReference type="EC" id="4.1.3.30" evidence="2"/>
<dbReference type="OrthoDB" id="4078635at2759"/>
<evidence type="ECO:0000313" key="5">
    <source>
        <dbReference type="EMBL" id="KZS99706.1"/>
    </source>
</evidence>
<dbReference type="GO" id="GO:0004451">
    <property type="term" value="F:isocitrate lyase activity"/>
    <property type="evidence" value="ECO:0007669"/>
    <property type="project" value="InterPro"/>
</dbReference>
<protein>
    <recommendedName>
        <fullName evidence="2">methylisocitrate lyase</fullName>
        <ecNumber evidence="2">4.1.3.30</ecNumber>
    </recommendedName>
</protein>
<gene>
    <name evidence="5" type="ORF">LAESUDRAFT_765263</name>
</gene>